<name>A0ABP1Q7B5_9HEXA</name>
<evidence type="ECO:0000256" key="6">
    <source>
        <dbReference type="ARBA" id="ARBA00023170"/>
    </source>
</evidence>
<organism evidence="9 10">
    <name type="scientific">Orchesella dallaii</name>
    <dbReference type="NCBI Taxonomy" id="48710"/>
    <lineage>
        <taxon>Eukaryota</taxon>
        <taxon>Metazoa</taxon>
        <taxon>Ecdysozoa</taxon>
        <taxon>Arthropoda</taxon>
        <taxon>Hexapoda</taxon>
        <taxon>Collembola</taxon>
        <taxon>Entomobryomorpha</taxon>
        <taxon>Entomobryoidea</taxon>
        <taxon>Orchesellidae</taxon>
        <taxon>Orchesellinae</taxon>
        <taxon>Orchesella</taxon>
    </lineage>
</organism>
<comment type="caution">
    <text evidence="9">The sequence shown here is derived from an EMBL/GenBank/DDBJ whole genome shotgun (WGS) entry which is preliminary data.</text>
</comment>
<evidence type="ECO:0000256" key="3">
    <source>
        <dbReference type="ARBA" id="ARBA00022692"/>
    </source>
</evidence>
<protein>
    <recommendedName>
        <fullName evidence="11">Ionotropic glutamate receptor C-terminal domain-containing protein</fullName>
    </recommendedName>
</protein>
<keyword evidence="2" id="KW-1003">Cell membrane</keyword>
<keyword evidence="10" id="KW-1185">Reference proteome</keyword>
<evidence type="ECO:0000256" key="1">
    <source>
        <dbReference type="ARBA" id="ARBA00004651"/>
    </source>
</evidence>
<keyword evidence="7" id="KW-0325">Glycoprotein</keyword>
<feature type="transmembrane region" description="Helical" evidence="8">
    <location>
        <begin position="918"/>
        <end position="944"/>
    </location>
</feature>
<evidence type="ECO:0000313" key="9">
    <source>
        <dbReference type="EMBL" id="CAL8092247.1"/>
    </source>
</evidence>
<comment type="subcellular location">
    <subcellularLocation>
        <location evidence="1">Cell membrane</location>
        <topology evidence="1">Multi-pass membrane protein</topology>
    </subcellularLocation>
</comment>
<dbReference type="Gene3D" id="1.10.287.70">
    <property type="match status" value="2"/>
</dbReference>
<proteinExistence type="predicted"/>
<sequence>MISSDQSIDILVSRHKFLQNSTHSKRSAKPIQQQAYEHILEENAQVISHQRYSSSRHLLLIWDSTFPKSNWESRALQTVLAWEQHKPFKIPTVMLLATTYHLMETYDGAVNSIFTKALLIFIIMDDNDKSSVRIGCFACGESVMSLPHYITGETEVYEIVFQNVSNESMSSLKHLMLFWENLHSNLYFGSQDPISTNTNPLYAVYSKKTCKLYETYCLHKNFTDNGPCVSYHINGVRLFQQTPLEIPHFGQKIFSYGQKEIDFTFQVIIPKRRVLEGQLGAFLIPFQGTVWLCTLFIMAIISIWLIWVEKQCVDEVFIWQLSIPLEQDGGEFSGIRIQGKVITMTWIFCAILIRQFYNSSLYSFMTAEPKPTDLPQTMDEVFYRMDFDILIPSSFIRDLYTIFQMDEDSTLSPQLTKLYLKIIHKSYFMKGWLHIPTLLNASNAKFAEIWQFPSPRIPFNTSKEIAEFAFSNRKNGKRKFSKFCVMCEENCEDKWNTAFFGQIKLHRIVPKQRPFFRTTQFWILNHPNFATGGLSDFLGRIVQSGIHEFDMNNFTMLEHVQLLQSLNKFRQLGYSNGSLFSYVFLAEKKEMHSAEKEISATNISALTGTFIIAAIMMGIAIIALLVELFVWEEEINVTKSLFDSCIIYHCILIQFHSLQLEYKFLQNSIHSKRRAKPIQQQAYEHILEENARVISHQRYSSFHHLLLIWDSTFPKSNWESRALYTIISLEHHKLFTIPTVMLLATTSKLMETATDESAVNSIFTNALLIFINLDDNSVRIGCFACKHKVQTQRHHKNNTVHVYITVFKNIEKDSIVSMKSLMLLREQLHSNFYFGPDSSSLLCHFNNLRKCKLYKTFCLHKNYTDNLKCVDYYIGVVRFALEVPNFGQQIFSYGQNEIDFTFQVIIPKMKVLEGNLDAFLIPFEATIWYCTLLTIAIISIWLIWVEKQRVDKVLIWQFSIPLEQDGGELKQSRFDGKVITMTWIFCAILLRQFYNSSLYSFMTAEPEPNDLPQTVDEVLSRMDFDLLIPSLLIPELFNIFLKDEDSTLAPRLTKFYLKIIHNSYFIKGWLHIPTLRNVSTGKYAEVWHFPSNVTPYNNSKEIAEFAFSNRKNGKQKCSKFCVLCEENCED</sequence>
<gene>
    <name evidence="9" type="ORF">ODALV1_LOCUS8159</name>
</gene>
<feature type="transmembrane region" description="Helical" evidence="8">
    <location>
        <begin position="603"/>
        <end position="626"/>
    </location>
</feature>
<evidence type="ECO:0008006" key="11">
    <source>
        <dbReference type="Google" id="ProtNLM"/>
    </source>
</evidence>
<evidence type="ECO:0000256" key="4">
    <source>
        <dbReference type="ARBA" id="ARBA00022989"/>
    </source>
</evidence>
<keyword evidence="3 8" id="KW-0812">Transmembrane</keyword>
<evidence type="ECO:0000256" key="2">
    <source>
        <dbReference type="ARBA" id="ARBA00022475"/>
    </source>
</evidence>
<evidence type="ECO:0000256" key="7">
    <source>
        <dbReference type="ARBA" id="ARBA00023180"/>
    </source>
</evidence>
<dbReference type="EMBL" id="CAXLJM020000025">
    <property type="protein sequence ID" value="CAL8092247.1"/>
    <property type="molecule type" value="Genomic_DNA"/>
</dbReference>
<evidence type="ECO:0000313" key="10">
    <source>
        <dbReference type="Proteomes" id="UP001642540"/>
    </source>
</evidence>
<keyword evidence="6" id="KW-0675">Receptor</keyword>
<keyword evidence="4 8" id="KW-1133">Transmembrane helix</keyword>
<accession>A0ABP1Q7B5</accession>
<dbReference type="PANTHER" id="PTHR42643">
    <property type="entry name" value="IONOTROPIC RECEPTOR 20A-RELATED"/>
    <property type="match status" value="1"/>
</dbReference>
<dbReference type="PANTHER" id="PTHR42643:SF39">
    <property type="entry name" value="IONOTROPIC RECEPTOR 56A-RELATED"/>
    <property type="match status" value="1"/>
</dbReference>
<feature type="transmembrane region" description="Helical" evidence="8">
    <location>
        <begin position="281"/>
        <end position="307"/>
    </location>
</feature>
<evidence type="ECO:0000256" key="8">
    <source>
        <dbReference type="SAM" id="Phobius"/>
    </source>
</evidence>
<reference evidence="9 10" key="1">
    <citation type="submission" date="2024-08" db="EMBL/GenBank/DDBJ databases">
        <authorList>
            <person name="Cucini C."/>
            <person name="Frati F."/>
        </authorList>
    </citation>
    <scope>NUCLEOTIDE SEQUENCE [LARGE SCALE GENOMIC DNA]</scope>
</reference>
<evidence type="ECO:0000256" key="5">
    <source>
        <dbReference type="ARBA" id="ARBA00023136"/>
    </source>
</evidence>
<dbReference type="Proteomes" id="UP001642540">
    <property type="component" value="Unassembled WGS sequence"/>
</dbReference>
<keyword evidence="5 8" id="KW-0472">Membrane</keyword>
<dbReference type="InterPro" id="IPR052192">
    <property type="entry name" value="Insect_Ionotropic_Sensory_Rcpt"/>
</dbReference>